<evidence type="ECO:0000313" key="2">
    <source>
        <dbReference type="RefSeq" id="XP_027204647.1"/>
    </source>
</evidence>
<gene>
    <name evidence="2" type="primary">LOC113798325</name>
</gene>
<dbReference type="OrthoDB" id="10584723at2759"/>
<dbReference type="InParanoid" id="A0A6P6YHE0"/>
<sequence>MEPIDTVDDNDKWLAHFKHYLSKSSLFIEHQCSKSKKNHDDAINKIIDNNGDELNEISVEKITNTNLDQNNQDRDTKKIDNLIDFDEIQMTKSNVLEKSNVVAVEQQPSLSQSIKDLLVILDQSIKTSPVNETTVMNNDDDGYKFHIQSKNVEKPITITVSDQKIGKKIDNFLRVTDFEGCLDMDDDDDSMMIIDQAAGGGDNLKTSKTKTAEIIRYDRDFLLQLRSNPNQINNQAKNQENYLENLMKSTFAKDLFNARLNLFRFHQ</sequence>
<accession>A0A6P6YHE0</accession>
<dbReference type="RefSeq" id="XP_027204647.1">
    <property type="nucleotide sequence ID" value="XM_027348846.1"/>
</dbReference>
<name>A0A6P6YHE0_DERPT</name>
<keyword evidence="1" id="KW-1185">Reference proteome</keyword>
<dbReference type="KEGG" id="dpte:113798325"/>
<reference evidence="2" key="1">
    <citation type="submission" date="2025-08" db="UniProtKB">
        <authorList>
            <consortium name="RefSeq"/>
        </authorList>
    </citation>
    <scope>IDENTIFICATION</scope>
    <source>
        <strain evidence="2">Airmid</strain>
    </source>
</reference>
<dbReference type="AlphaFoldDB" id="A0A6P6YHE0"/>
<proteinExistence type="predicted"/>
<dbReference type="Proteomes" id="UP000515146">
    <property type="component" value="Unplaced"/>
</dbReference>
<evidence type="ECO:0000313" key="1">
    <source>
        <dbReference type="Proteomes" id="UP000515146"/>
    </source>
</evidence>
<organism evidence="1 2">
    <name type="scientific">Dermatophagoides pteronyssinus</name>
    <name type="common">European house dust mite</name>
    <dbReference type="NCBI Taxonomy" id="6956"/>
    <lineage>
        <taxon>Eukaryota</taxon>
        <taxon>Metazoa</taxon>
        <taxon>Ecdysozoa</taxon>
        <taxon>Arthropoda</taxon>
        <taxon>Chelicerata</taxon>
        <taxon>Arachnida</taxon>
        <taxon>Acari</taxon>
        <taxon>Acariformes</taxon>
        <taxon>Sarcoptiformes</taxon>
        <taxon>Astigmata</taxon>
        <taxon>Psoroptidia</taxon>
        <taxon>Analgoidea</taxon>
        <taxon>Pyroglyphidae</taxon>
        <taxon>Dermatophagoidinae</taxon>
        <taxon>Dermatophagoides</taxon>
    </lineage>
</organism>
<protein>
    <submittedName>
        <fullName evidence="2">Uncharacterized protein LOC113798325</fullName>
    </submittedName>
</protein>